<feature type="domain" description="Phosphomannose isomerase type I catalytic" evidence="1">
    <location>
        <begin position="14"/>
        <end position="61"/>
    </location>
</feature>
<dbReference type="GO" id="GO:0008270">
    <property type="term" value="F:zinc ion binding"/>
    <property type="evidence" value="ECO:0007669"/>
    <property type="project" value="InterPro"/>
</dbReference>
<dbReference type="GO" id="GO:0004476">
    <property type="term" value="F:mannose-6-phosphate isomerase activity"/>
    <property type="evidence" value="ECO:0007669"/>
    <property type="project" value="InterPro"/>
</dbReference>
<accession>A0AAV2CE47</accession>
<dbReference type="EMBL" id="OZ034813">
    <property type="protein sequence ID" value="CAL1354775.1"/>
    <property type="molecule type" value="Genomic_DNA"/>
</dbReference>
<dbReference type="Gene3D" id="2.60.120.10">
    <property type="entry name" value="Jelly Rolls"/>
    <property type="match status" value="1"/>
</dbReference>
<dbReference type="GO" id="GO:0005829">
    <property type="term" value="C:cytosol"/>
    <property type="evidence" value="ECO:0007669"/>
    <property type="project" value="TreeGrafter"/>
</dbReference>
<gene>
    <name evidence="2" type="ORF">LTRI10_LOCUS2565</name>
</gene>
<keyword evidence="3" id="KW-1185">Reference proteome</keyword>
<organism evidence="2 3">
    <name type="scientific">Linum trigynum</name>
    <dbReference type="NCBI Taxonomy" id="586398"/>
    <lineage>
        <taxon>Eukaryota</taxon>
        <taxon>Viridiplantae</taxon>
        <taxon>Streptophyta</taxon>
        <taxon>Embryophyta</taxon>
        <taxon>Tracheophyta</taxon>
        <taxon>Spermatophyta</taxon>
        <taxon>Magnoliopsida</taxon>
        <taxon>eudicotyledons</taxon>
        <taxon>Gunneridae</taxon>
        <taxon>Pentapetalae</taxon>
        <taxon>rosids</taxon>
        <taxon>fabids</taxon>
        <taxon>Malpighiales</taxon>
        <taxon>Linaceae</taxon>
        <taxon>Linum</taxon>
    </lineage>
</organism>
<protein>
    <recommendedName>
        <fullName evidence="1">Phosphomannose isomerase type I catalytic domain-containing protein</fullName>
    </recommendedName>
</protein>
<dbReference type="InterPro" id="IPR011051">
    <property type="entry name" value="RmlC_Cupin_sf"/>
</dbReference>
<dbReference type="AlphaFoldDB" id="A0AAV2CE47"/>
<evidence type="ECO:0000259" key="1">
    <source>
        <dbReference type="Pfam" id="PF20511"/>
    </source>
</evidence>
<evidence type="ECO:0000313" key="2">
    <source>
        <dbReference type="EMBL" id="CAL1354775.1"/>
    </source>
</evidence>
<evidence type="ECO:0000313" key="3">
    <source>
        <dbReference type="Proteomes" id="UP001497516"/>
    </source>
</evidence>
<dbReference type="SUPFAM" id="SSF51182">
    <property type="entry name" value="RmlC-like cupins"/>
    <property type="match status" value="1"/>
</dbReference>
<proteinExistence type="predicted"/>
<name>A0AAV2CE47_9ROSI</name>
<dbReference type="PRINTS" id="PR00714">
    <property type="entry name" value="MAN6PISMRASE"/>
</dbReference>
<reference evidence="2 3" key="1">
    <citation type="submission" date="2024-04" db="EMBL/GenBank/DDBJ databases">
        <authorList>
            <person name="Fracassetti M."/>
        </authorList>
    </citation>
    <scope>NUCLEOTIDE SEQUENCE [LARGE SCALE GENOMIC DNA]</scope>
</reference>
<sequence>MDSFEFVKNHCPLRRMRCSIQHYDWGRMGQDSLVEKVYALNSGFEIQLNKPYAEFWMGMVPLLTPTLTPN</sequence>
<dbReference type="GO" id="GO:0009298">
    <property type="term" value="P:GDP-mannose biosynthetic process"/>
    <property type="evidence" value="ECO:0007669"/>
    <property type="project" value="InterPro"/>
</dbReference>
<dbReference type="InterPro" id="IPR046457">
    <property type="entry name" value="PMI_typeI_cat"/>
</dbReference>
<dbReference type="PANTHER" id="PTHR10309:SF0">
    <property type="entry name" value="MANNOSE-6-PHOSPHATE ISOMERASE"/>
    <property type="match status" value="1"/>
</dbReference>
<dbReference type="Proteomes" id="UP001497516">
    <property type="component" value="Chromosome 1"/>
</dbReference>
<dbReference type="InterPro" id="IPR016305">
    <property type="entry name" value="Mannose-6-P_Isomerase"/>
</dbReference>
<dbReference type="InterPro" id="IPR014710">
    <property type="entry name" value="RmlC-like_jellyroll"/>
</dbReference>
<dbReference type="PANTHER" id="PTHR10309">
    <property type="entry name" value="MANNOSE-6-PHOSPHATE ISOMERASE"/>
    <property type="match status" value="1"/>
</dbReference>
<dbReference type="Pfam" id="PF20511">
    <property type="entry name" value="PMI_typeI_cat"/>
    <property type="match status" value="1"/>
</dbReference>